<organism evidence="2 3">
    <name type="scientific">Larinioides sclopetarius</name>
    <dbReference type="NCBI Taxonomy" id="280406"/>
    <lineage>
        <taxon>Eukaryota</taxon>
        <taxon>Metazoa</taxon>
        <taxon>Ecdysozoa</taxon>
        <taxon>Arthropoda</taxon>
        <taxon>Chelicerata</taxon>
        <taxon>Arachnida</taxon>
        <taxon>Araneae</taxon>
        <taxon>Araneomorphae</taxon>
        <taxon>Entelegynae</taxon>
        <taxon>Araneoidea</taxon>
        <taxon>Araneidae</taxon>
        <taxon>Larinioides</taxon>
    </lineage>
</organism>
<sequence>QVLSSYYSVIRYFGKELLVFVLRIFCTLTSHIPMFALILITLFRALTLTEGGGG</sequence>
<feature type="non-terminal residue" evidence="2">
    <location>
        <position position="1"/>
    </location>
</feature>
<keyword evidence="1" id="KW-0812">Transmembrane</keyword>
<proteinExistence type="predicted"/>
<evidence type="ECO:0000313" key="2">
    <source>
        <dbReference type="EMBL" id="CAL1279848.1"/>
    </source>
</evidence>
<reference evidence="2 3" key="1">
    <citation type="submission" date="2024-04" db="EMBL/GenBank/DDBJ databases">
        <authorList>
            <person name="Rising A."/>
            <person name="Reimegard J."/>
            <person name="Sonavane S."/>
            <person name="Akerstrom W."/>
            <person name="Nylinder S."/>
            <person name="Hedman E."/>
            <person name="Kallberg Y."/>
        </authorList>
    </citation>
    <scope>NUCLEOTIDE SEQUENCE [LARGE SCALE GENOMIC DNA]</scope>
</reference>
<accession>A0AAV2A7A5</accession>
<gene>
    <name evidence="2" type="ORF">LARSCL_LOCUS10629</name>
</gene>
<name>A0AAV2A7A5_9ARAC</name>
<dbReference type="Proteomes" id="UP001497382">
    <property type="component" value="Unassembled WGS sequence"/>
</dbReference>
<dbReference type="AlphaFoldDB" id="A0AAV2A7A5"/>
<evidence type="ECO:0000256" key="1">
    <source>
        <dbReference type="SAM" id="Phobius"/>
    </source>
</evidence>
<feature type="transmembrane region" description="Helical" evidence="1">
    <location>
        <begin position="20"/>
        <end position="43"/>
    </location>
</feature>
<protein>
    <submittedName>
        <fullName evidence="2">Uncharacterized protein</fullName>
    </submittedName>
</protein>
<keyword evidence="3" id="KW-1185">Reference proteome</keyword>
<evidence type="ECO:0000313" key="3">
    <source>
        <dbReference type="Proteomes" id="UP001497382"/>
    </source>
</evidence>
<comment type="caution">
    <text evidence="2">The sequence shown here is derived from an EMBL/GenBank/DDBJ whole genome shotgun (WGS) entry which is preliminary data.</text>
</comment>
<keyword evidence="1" id="KW-1133">Transmembrane helix</keyword>
<keyword evidence="1" id="KW-0472">Membrane</keyword>
<dbReference type="EMBL" id="CAXIEN010000126">
    <property type="protein sequence ID" value="CAL1279848.1"/>
    <property type="molecule type" value="Genomic_DNA"/>
</dbReference>